<dbReference type="InterPro" id="IPR006913">
    <property type="entry name" value="CENP-V/GFA"/>
</dbReference>
<dbReference type="EMBL" id="ML978132">
    <property type="protein sequence ID" value="KAF2095207.1"/>
    <property type="molecule type" value="Genomic_DNA"/>
</dbReference>
<gene>
    <name evidence="6" type="ORF">NA57DRAFT_45023</name>
</gene>
<dbReference type="GO" id="GO:0016846">
    <property type="term" value="F:carbon-sulfur lyase activity"/>
    <property type="evidence" value="ECO:0007669"/>
    <property type="project" value="InterPro"/>
</dbReference>
<evidence type="ECO:0000256" key="1">
    <source>
        <dbReference type="ARBA" id="ARBA00005495"/>
    </source>
</evidence>
<dbReference type="Gene3D" id="3.90.1590.10">
    <property type="entry name" value="glutathione-dependent formaldehyde- activating enzyme (gfa)"/>
    <property type="match status" value="1"/>
</dbReference>
<evidence type="ECO:0000256" key="2">
    <source>
        <dbReference type="ARBA" id="ARBA00022723"/>
    </source>
</evidence>
<comment type="similarity">
    <text evidence="1">Belongs to the Gfa family.</text>
</comment>
<evidence type="ECO:0000259" key="5">
    <source>
        <dbReference type="PROSITE" id="PS51891"/>
    </source>
</evidence>
<protein>
    <recommendedName>
        <fullName evidence="5">CENP-V/GFA domain-containing protein</fullName>
    </recommendedName>
</protein>
<dbReference type="InterPro" id="IPR011057">
    <property type="entry name" value="Mss4-like_sf"/>
</dbReference>
<dbReference type="PANTHER" id="PTHR33337">
    <property type="entry name" value="GFA DOMAIN-CONTAINING PROTEIN"/>
    <property type="match status" value="1"/>
</dbReference>
<dbReference type="Pfam" id="PF04828">
    <property type="entry name" value="GFA"/>
    <property type="match status" value="1"/>
</dbReference>
<organism evidence="6 7">
    <name type="scientific">Rhizodiscina lignyota</name>
    <dbReference type="NCBI Taxonomy" id="1504668"/>
    <lineage>
        <taxon>Eukaryota</taxon>
        <taxon>Fungi</taxon>
        <taxon>Dikarya</taxon>
        <taxon>Ascomycota</taxon>
        <taxon>Pezizomycotina</taxon>
        <taxon>Dothideomycetes</taxon>
        <taxon>Pleosporomycetidae</taxon>
        <taxon>Aulographales</taxon>
        <taxon>Rhizodiscinaceae</taxon>
        <taxon>Rhizodiscina</taxon>
    </lineage>
</organism>
<name>A0A9P4IAX0_9PEZI</name>
<feature type="domain" description="CENP-V/GFA" evidence="5">
    <location>
        <begin position="8"/>
        <end position="127"/>
    </location>
</feature>
<comment type="caution">
    <text evidence="6">The sequence shown here is derived from an EMBL/GenBank/DDBJ whole genome shotgun (WGS) entry which is preliminary data.</text>
</comment>
<evidence type="ECO:0000256" key="3">
    <source>
        <dbReference type="ARBA" id="ARBA00022833"/>
    </source>
</evidence>
<dbReference type="GO" id="GO:0046872">
    <property type="term" value="F:metal ion binding"/>
    <property type="evidence" value="ECO:0007669"/>
    <property type="project" value="UniProtKB-KW"/>
</dbReference>
<keyword evidence="7" id="KW-1185">Reference proteome</keyword>
<dbReference type="PROSITE" id="PS51891">
    <property type="entry name" value="CENP_V_GFA"/>
    <property type="match status" value="1"/>
</dbReference>
<evidence type="ECO:0000256" key="4">
    <source>
        <dbReference type="ARBA" id="ARBA00023239"/>
    </source>
</evidence>
<evidence type="ECO:0000313" key="6">
    <source>
        <dbReference type="EMBL" id="KAF2095207.1"/>
    </source>
</evidence>
<keyword evidence="4" id="KW-0456">Lyase</keyword>
<proteinExistence type="inferred from homology"/>
<dbReference type="Proteomes" id="UP000799772">
    <property type="component" value="Unassembled WGS sequence"/>
</dbReference>
<evidence type="ECO:0000313" key="7">
    <source>
        <dbReference type="Proteomes" id="UP000799772"/>
    </source>
</evidence>
<dbReference type="AlphaFoldDB" id="A0A9P4IAX0"/>
<sequence length="147" mass="15840">MNGKEKKTTGACVCGALKFEFTGEPAMKALCHCLECQHRTGSAYTTNLLIPRTNFTFKPSSPSVMKTYTFTQSDTGLHFKTTFCGECGTLISKANDEAEDFKPVYIVGAGCLDDGIGSAKPDAELWVGHRANWLPAMDGAAQLKGFS</sequence>
<reference evidence="6" key="1">
    <citation type="journal article" date="2020" name="Stud. Mycol.">
        <title>101 Dothideomycetes genomes: a test case for predicting lifestyles and emergence of pathogens.</title>
        <authorList>
            <person name="Haridas S."/>
            <person name="Albert R."/>
            <person name="Binder M."/>
            <person name="Bloem J."/>
            <person name="Labutti K."/>
            <person name="Salamov A."/>
            <person name="Andreopoulos B."/>
            <person name="Baker S."/>
            <person name="Barry K."/>
            <person name="Bills G."/>
            <person name="Bluhm B."/>
            <person name="Cannon C."/>
            <person name="Castanera R."/>
            <person name="Culley D."/>
            <person name="Daum C."/>
            <person name="Ezra D."/>
            <person name="Gonzalez J."/>
            <person name="Henrissat B."/>
            <person name="Kuo A."/>
            <person name="Liang C."/>
            <person name="Lipzen A."/>
            <person name="Lutzoni F."/>
            <person name="Magnuson J."/>
            <person name="Mondo S."/>
            <person name="Nolan M."/>
            <person name="Ohm R."/>
            <person name="Pangilinan J."/>
            <person name="Park H.-J."/>
            <person name="Ramirez L."/>
            <person name="Alfaro M."/>
            <person name="Sun H."/>
            <person name="Tritt A."/>
            <person name="Yoshinaga Y."/>
            <person name="Zwiers L.-H."/>
            <person name="Turgeon B."/>
            <person name="Goodwin S."/>
            <person name="Spatafora J."/>
            <person name="Crous P."/>
            <person name="Grigoriev I."/>
        </authorList>
    </citation>
    <scope>NUCLEOTIDE SEQUENCE</scope>
    <source>
        <strain evidence="6">CBS 133067</strain>
    </source>
</reference>
<dbReference type="OrthoDB" id="406544at2759"/>
<accession>A0A9P4IAX0</accession>
<keyword evidence="2" id="KW-0479">Metal-binding</keyword>
<dbReference type="PANTHER" id="PTHR33337:SF30">
    <property type="entry name" value="DUF636 DOMAIN PROTEIN (AFU_ORTHOLOGUE AFUA_1G03180)"/>
    <property type="match status" value="1"/>
</dbReference>
<dbReference type="SUPFAM" id="SSF51316">
    <property type="entry name" value="Mss4-like"/>
    <property type="match status" value="1"/>
</dbReference>
<keyword evidence="3" id="KW-0862">Zinc</keyword>